<dbReference type="PANTHER" id="PTHR11592">
    <property type="entry name" value="GLUTATHIONE PEROXIDASE"/>
    <property type="match status" value="1"/>
</dbReference>
<name>A0A835KGH2_9POAL</name>
<evidence type="ECO:0000256" key="2">
    <source>
        <dbReference type="ARBA" id="ARBA00022559"/>
    </source>
</evidence>
<protein>
    <recommendedName>
        <fullName evidence="6">Glutathione peroxidase</fullName>
    </recommendedName>
</protein>
<dbReference type="InterPro" id="IPR029760">
    <property type="entry name" value="GPX_CS"/>
</dbReference>
<dbReference type="FunFam" id="3.40.30.10:FF:000025">
    <property type="entry name" value="Glutathione peroxidase"/>
    <property type="match status" value="1"/>
</dbReference>
<sequence>MGAAESVPETSIHEFTVKDCNGKEVSLETYKGKVLLVVNVASKWYLEINEFIFFEWSLGLGDAETVGVLDAASGFTETNYTQLTELYQKYRDKGQRFACCYFEILAFPCNQFLRQEPGTDQQIKDFACTRFKAEYPVFQKETDQLLKLGLQVRVNGPDAAPIYKFLKASKPGLFGSRIKWNFTKFLVDKNGKVIDRYATSTAPMSIEVSLSLYTRDMNYLFIVGFCLDLQKDIQKALEG</sequence>
<dbReference type="AlphaFoldDB" id="A0A835KGH2"/>
<proteinExistence type="inferred from homology"/>
<dbReference type="PROSITE" id="PS51355">
    <property type="entry name" value="GLUTATHIONE_PEROXID_3"/>
    <property type="match status" value="1"/>
</dbReference>
<reference evidence="4" key="1">
    <citation type="submission" date="2020-07" db="EMBL/GenBank/DDBJ databases">
        <title>Genome sequence and genetic diversity analysis of an under-domesticated orphan crop, white fonio (Digitaria exilis).</title>
        <authorList>
            <person name="Bennetzen J.L."/>
            <person name="Chen S."/>
            <person name="Ma X."/>
            <person name="Wang X."/>
            <person name="Yssel A.E.J."/>
            <person name="Chaluvadi S.R."/>
            <person name="Johnson M."/>
            <person name="Gangashetty P."/>
            <person name="Hamidou F."/>
            <person name="Sanogo M.D."/>
            <person name="Zwaenepoel A."/>
            <person name="Wallace J."/>
            <person name="Van De Peer Y."/>
            <person name="Van Deynze A."/>
        </authorList>
    </citation>
    <scope>NUCLEOTIDE SEQUENCE</scope>
    <source>
        <tissue evidence="4">Leaves</tissue>
    </source>
</reference>
<dbReference type="InterPro" id="IPR000889">
    <property type="entry name" value="Glutathione_peroxidase"/>
</dbReference>
<dbReference type="PROSITE" id="PS00763">
    <property type="entry name" value="GLUTATHIONE_PEROXID_2"/>
    <property type="match status" value="1"/>
</dbReference>
<dbReference type="OrthoDB" id="446890at2759"/>
<dbReference type="PIRSF" id="PIRSF000303">
    <property type="entry name" value="Glutathion_perox"/>
    <property type="match status" value="1"/>
</dbReference>
<comment type="caution">
    <text evidence="4">The sequence shown here is derived from an EMBL/GenBank/DDBJ whole genome shotgun (WGS) entry which is preliminary data.</text>
</comment>
<evidence type="ECO:0008006" key="6">
    <source>
        <dbReference type="Google" id="ProtNLM"/>
    </source>
</evidence>
<evidence type="ECO:0000256" key="3">
    <source>
        <dbReference type="ARBA" id="ARBA00023002"/>
    </source>
</evidence>
<evidence type="ECO:0000256" key="1">
    <source>
        <dbReference type="ARBA" id="ARBA00006926"/>
    </source>
</evidence>
<keyword evidence="2" id="KW-0575">Peroxidase</keyword>
<dbReference type="CDD" id="cd00340">
    <property type="entry name" value="GSH_Peroxidase"/>
    <property type="match status" value="1"/>
</dbReference>
<dbReference type="Pfam" id="PF00255">
    <property type="entry name" value="GSHPx"/>
    <property type="match status" value="2"/>
</dbReference>
<dbReference type="InterPro" id="IPR036249">
    <property type="entry name" value="Thioredoxin-like_sf"/>
</dbReference>
<keyword evidence="5" id="KW-1185">Reference proteome</keyword>
<dbReference type="Gene3D" id="3.40.30.10">
    <property type="entry name" value="Glutaredoxin"/>
    <property type="match status" value="1"/>
</dbReference>
<accession>A0A835KGH2</accession>
<dbReference type="GO" id="GO:0005829">
    <property type="term" value="C:cytosol"/>
    <property type="evidence" value="ECO:0007669"/>
    <property type="project" value="TreeGrafter"/>
</dbReference>
<gene>
    <name evidence="4" type="ORF">HU200_018005</name>
</gene>
<evidence type="ECO:0000313" key="5">
    <source>
        <dbReference type="Proteomes" id="UP000636709"/>
    </source>
</evidence>
<dbReference type="GO" id="GO:0004601">
    <property type="term" value="F:peroxidase activity"/>
    <property type="evidence" value="ECO:0007669"/>
    <property type="project" value="UniProtKB-KW"/>
</dbReference>
<comment type="similarity">
    <text evidence="1">Belongs to the glutathione peroxidase family.</text>
</comment>
<dbReference type="EMBL" id="JACEFO010001626">
    <property type="protein sequence ID" value="KAF8728729.1"/>
    <property type="molecule type" value="Genomic_DNA"/>
</dbReference>
<dbReference type="SUPFAM" id="SSF52833">
    <property type="entry name" value="Thioredoxin-like"/>
    <property type="match status" value="2"/>
</dbReference>
<keyword evidence="3" id="KW-0560">Oxidoreductase</keyword>
<dbReference type="Proteomes" id="UP000636709">
    <property type="component" value="Unassembled WGS sequence"/>
</dbReference>
<dbReference type="GO" id="GO:0006979">
    <property type="term" value="P:response to oxidative stress"/>
    <property type="evidence" value="ECO:0007669"/>
    <property type="project" value="InterPro"/>
</dbReference>
<dbReference type="PANTHER" id="PTHR11592:SF17">
    <property type="entry name" value="GLUTATHIONE PEROXIDASE 5-RELATED"/>
    <property type="match status" value="1"/>
</dbReference>
<evidence type="ECO:0000313" key="4">
    <source>
        <dbReference type="EMBL" id="KAF8728729.1"/>
    </source>
</evidence>
<organism evidence="4 5">
    <name type="scientific">Digitaria exilis</name>
    <dbReference type="NCBI Taxonomy" id="1010633"/>
    <lineage>
        <taxon>Eukaryota</taxon>
        <taxon>Viridiplantae</taxon>
        <taxon>Streptophyta</taxon>
        <taxon>Embryophyta</taxon>
        <taxon>Tracheophyta</taxon>
        <taxon>Spermatophyta</taxon>
        <taxon>Magnoliopsida</taxon>
        <taxon>Liliopsida</taxon>
        <taxon>Poales</taxon>
        <taxon>Poaceae</taxon>
        <taxon>PACMAD clade</taxon>
        <taxon>Panicoideae</taxon>
        <taxon>Panicodae</taxon>
        <taxon>Paniceae</taxon>
        <taxon>Anthephorinae</taxon>
        <taxon>Digitaria</taxon>
    </lineage>
</organism>